<comment type="caution">
    <text evidence="1">The sequence shown here is derived from an EMBL/GenBank/DDBJ whole genome shotgun (WGS) entry which is preliminary data.</text>
</comment>
<reference evidence="1 2" key="1">
    <citation type="journal article" date="2019" name="Commun. Biol.">
        <title>The bagworm genome reveals a unique fibroin gene that provides high tensile strength.</title>
        <authorList>
            <person name="Kono N."/>
            <person name="Nakamura H."/>
            <person name="Ohtoshi R."/>
            <person name="Tomita M."/>
            <person name="Numata K."/>
            <person name="Arakawa K."/>
        </authorList>
    </citation>
    <scope>NUCLEOTIDE SEQUENCE [LARGE SCALE GENOMIC DNA]</scope>
</reference>
<dbReference type="Proteomes" id="UP000299102">
    <property type="component" value="Unassembled WGS sequence"/>
</dbReference>
<keyword evidence="2" id="KW-1185">Reference proteome</keyword>
<gene>
    <name evidence="1" type="ORF">EVAR_77545_1</name>
</gene>
<proteinExistence type="predicted"/>
<dbReference type="AlphaFoldDB" id="A0A4C1T9G3"/>
<name>A0A4C1T9G3_EUMVA</name>
<protein>
    <submittedName>
        <fullName evidence="1">Uncharacterized protein</fullName>
    </submittedName>
</protein>
<dbReference type="EMBL" id="BGZK01000039">
    <property type="protein sequence ID" value="GBP10128.1"/>
    <property type="molecule type" value="Genomic_DNA"/>
</dbReference>
<sequence>MEGDKYEIRVLSRRYCIQELEEAAAASEVCEIEELRNAVWYARALTPPRLIADGVIICRGGLTNDSRRARHLLAASTTAFVTCQIVLPRPTRPIDKSRTGSRPALWPIRLQHEKGRPDRNNYSQTDAVRPLHKRHKRPPAHRFSFLISGNPFAAFRCPSFSSLADSVHSYCMFTTSPSRSDTPPLSYPHLAREESTTPFLPFTRSASTYVRLFPTR</sequence>
<accession>A0A4C1T9G3</accession>
<evidence type="ECO:0000313" key="2">
    <source>
        <dbReference type="Proteomes" id="UP000299102"/>
    </source>
</evidence>
<evidence type="ECO:0000313" key="1">
    <source>
        <dbReference type="EMBL" id="GBP10128.1"/>
    </source>
</evidence>
<organism evidence="1 2">
    <name type="scientific">Eumeta variegata</name>
    <name type="common">Bagworm moth</name>
    <name type="synonym">Eumeta japonica</name>
    <dbReference type="NCBI Taxonomy" id="151549"/>
    <lineage>
        <taxon>Eukaryota</taxon>
        <taxon>Metazoa</taxon>
        <taxon>Ecdysozoa</taxon>
        <taxon>Arthropoda</taxon>
        <taxon>Hexapoda</taxon>
        <taxon>Insecta</taxon>
        <taxon>Pterygota</taxon>
        <taxon>Neoptera</taxon>
        <taxon>Endopterygota</taxon>
        <taxon>Lepidoptera</taxon>
        <taxon>Glossata</taxon>
        <taxon>Ditrysia</taxon>
        <taxon>Tineoidea</taxon>
        <taxon>Psychidae</taxon>
        <taxon>Oiketicinae</taxon>
        <taxon>Eumeta</taxon>
    </lineage>
</organism>